<evidence type="ECO:0000313" key="3">
    <source>
        <dbReference type="Proteomes" id="UP000572817"/>
    </source>
</evidence>
<dbReference type="AlphaFoldDB" id="A0A8H4N2J7"/>
<proteinExistence type="predicted"/>
<gene>
    <name evidence="2" type="ORF">GTA08_BOTSDO08513</name>
</gene>
<organism evidence="2 3">
    <name type="scientific">Botryosphaeria dothidea</name>
    <dbReference type="NCBI Taxonomy" id="55169"/>
    <lineage>
        <taxon>Eukaryota</taxon>
        <taxon>Fungi</taxon>
        <taxon>Dikarya</taxon>
        <taxon>Ascomycota</taxon>
        <taxon>Pezizomycotina</taxon>
        <taxon>Dothideomycetes</taxon>
        <taxon>Dothideomycetes incertae sedis</taxon>
        <taxon>Botryosphaeriales</taxon>
        <taxon>Botryosphaeriaceae</taxon>
        <taxon>Botryosphaeria</taxon>
    </lineage>
</organism>
<name>A0A8H4N2J7_9PEZI</name>
<sequence length="275" mass="29542">MDDNNINNNPPPPPKTPRTTLKPSKRTLHHRALTLATLEGHEPAIPATATPPPTYDAFVADARRRKRAIPRLFPEVLLQPDGAPPLHIDRHFLAQDRRRRIKEGSDVLGPQSRGRGGDENEDEDDGDVGFAPVARGRQPAEEVGDEERGGAVEPGLVSSEEEEEEGRASGLRRAKRLPLPLEPLDAVEEGEDACTEREGVAGRAGQVSFPGLPPPPGPPPQRLLPHTPVGALSIGFWEGEDGDAFGDSNAGRSFPAGVHGYAASSVQRRVRVDTG</sequence>
<feature type="region of interest" description="Disordered" evidence="1">
    <location>
        <begin position="100"/>
        <end position="223"/>
    </location>
</feature>
<protein>
    <submittedName>
        <fullName evidence="2">Uncharacterized protein</fullName>
    </submittedName>
</protein>
<comment type="caution">
    <text evidence="2">The sequence shown here is derived from an EMBL/GenBank/DDBJ whole genome shotgun (WGS) entry which is preliminary data.</text>
</comment>
<evidence type="ECO:0000256" key="1">
    <source>
        <dbReference type="SAM" id="MobiDB-lite"/>
    </source>
</evidence>
<dbReference type="Proteomes" id="UP000572817">
    <property type="component" value="Unassembled WGS sequence"/>
</dbReference>
<dbReference type="EMBL" id="WWBZ02000051">
    <property type="protein sequence ID" value="KAF4303686.1"/>
    <property type="molecule type" value="Genomic_DNA"/>
</dbReference>
<feature type="region of interest" description="Disordered" evidence="1">
    <location>
        <begin position="1"/>
        <end position="25"/>
    </location>
</feature>
<reference evidence="2" key="1">
    <citation type="submission" date="2020-04" db="EMBL/GenBank/DDBJ databases">
        <title>Genome Assembly and Annotation of Botryosphaeria dothidea sdau 11-99, a Latent Pathogen of Apple Fruit Ring Rot in China.</title>
        <authorList>
            <person name="Yu C."/>
            <person name="Diao Y."/>
            <person name="Lu Q."/>
            <person name="Zhao J."/>
            <person name="Cui S."/>
            <person name="Peng C."/>
            <person name="He B."/>
            <person name="Liu H."/>
        </authorList>
    </citation>
    <scope>NUCLEOTIDE SEQUENCE [LARGE SCALE GENOMIC DNA]</scope>
    <source>
        <strain evidence="2">Sdau11-99</strain>
    </source>
</reference>
<feature type="compositionally biased region" description="Pro residues" evidence="1">
    <location>
        <begin position="211"/>
        <end position="222"/>
    </location>
</feature>
<keyword evidence="3" id="KW-1185">Reference proteome</keyword>
<accession>A0A8H4N2J7</accession>
<evidence type="ECO:0000313" key="2">
    <source>
        <dbReference type="EMBL" id="KAF4303686.1"/>
    </source>
</evidence>